<organism evidence="3 4">
    <name type="scientific">Marivivens donghaensis</name>
    <dbReference type="NCBI Taxonomy" id="1699413"/>
    <lineage>
        <taxon>Bacteria</taxon>
        <taxon>Pseudomonadati</taxon>
        <taxon>Pseudomonadota</taxon>
        <taxon>Alphaproteobacteria</taxon>
        <taxon>Rhodobacterales</taxon>
        <taxon>Paracoccaceae</taxon>
        <taxon>Marivivens group</taxon>
        <taxon>Marivivens</taxon>
    </lineage>
</organism>
<dbReference type="RefSeq" id="WP_167638969.1">
    <property type="nucleotide sequence ID" value="NZ_JAATOP010000011.1"/>
</dbReference>
<sequence>MRNAALSFITSILLATSAHADDPIAHIEVLPGWTTRTGTYMTGIRINLQQGWKTYWRAPGDAGIPPLFSWAGSENFDSVSIHWPTPDVFDSNGMQTIGYHDSVVIPLELGATGGQVHLKGQVELGVCDDICMPVQLSFDALLPDGNRPTPAIAGALMDRPMPAQRANVGPVKCEAEPSEDGITVTAHIPMPSAGSEEVVVIETPDPQLWVSETESWREGQTLVAEADIVAPRGQPIALDRSRLRFTVLGSERAVDIKGCAGVGG</sequence>
<evidence type="ECO:0000256" key="1">
    <source>
        <dbReference type="SAM" id="SignalP"/>
    </source>
</evidence>
<protein>
    <recommendedName>
        <fullName evidence="2">Thiol:disulfide interchange protein DsbD N-terminal domain-containing protein</fullName>
    </recommendedName>
</protein>
<dbReference type="EMBL" id="JAATOP010000011">
    <property type="protein sequence ID" value="NIY73585.1"/>
    <property type="molecule type" value="Genomic_DNA"/>
</dbReference>
<dbReference type="Pfam" id="PF11412">
    <property type="entry name" value="DsbD_N"/>
    <property type="match status" value="1"/>
</dbReference>
<dbReference type="InterPro" id="IPR028250">
    <property type="entry name" value="DsbDN"/>
</dbReference>
<comment type="caution">
    <text evidence="3">The sequence shown here is derived from an EMBL/GenBank/DDBJ whole genome shotgun (WGS) entry which is preliminary data.</text>
</comment>
<name>A0ABX0W1P2_9RHOB</name>
<feature type="signal peptide" evidence="1">
    <location>
        <begin position="1"/>
        <end position="20"/>
    </location>
</feature>
<proteinExistence type="predicted"/>
<dbReference type="Proteomes" id="UP000709466">
    <property type="component" value="Unassembled WGS sequence"/>
</dbReference>
<gene>
    <name evidence="3" type="ORF">HCZ30_14220</name>
</gene>
<keyword evidence="4" id="KW-1185">Reference proteome</keyword>
<reference evidence="3 4" key="1">
    <citation type="submission" date="2020-03" db="EMBL/GenBank/DDBJ databases">
        <title>Bacterial isolates of synthetic phycosphere.</title>
        <authorList>
            <person name="Fu H."/>
            <person name="Moran M.A."/>
        </authorList>
    </citation>
    <scope>NUCLEOTIDE SEQUENCE [LARGE SCALE GENOMIC DNA]</scope>
    <source>
        <strain evidence="3 4">HF1</strain>
    </source>
</reference>
<feature type="domain" description="Thiol:disulfide interchange protein DsbD N-terminal" evidence="2">
    <location>
        <begin position="39"/>
        <end position="141"/>
    </location>
</feature>
<keyword evidence="1" id="KW-0732">Signal</keyword>
<evidence type="ECO:0000259" key="2">
    <source>
        <dbReference type="Pfam" id="PF11412"/>
    </source>
</evidence>
<evidence type="ECO:0000313" key="3">
    <source>
        <dbReference type="EMBL" id="NIY73585.1"/>
    </source>
</evidence>
<feature type="chain" id="PRO_5046128588" description="Thiol:disulfide interchange protein DsbD N-terminal domain-containing protein" evidence="1">
    <location>
        <begin position="21"/>
        <end position="264"/>
    </location>
</feature>
<accession>A0ABX0W1P2</accession>
<evidence type="ECO:0000313" key="4">
    <source>
        <dbReference type="Proteomes" id="UP000709466"/>
    </source>
</evidence>